<protein>
    <recommendedName>
        <fullName evidence="3">BAG domain-containing protein</fullName>
    </recommendedName>
</protein>
<feature type="coiled-coil region" evidence="1">
    <location>
        <begin position="60"/>
        <end position="90"/>
    </location>
</feature>
<dbReference type="EMBL" id="BLAL01000228">
    <property type="protein sequence ID" value="GES93411.1"/>
    <property type="molecule type" value="Genomic_DNA"/>
</dbReference>
<name>A0A2Z6RU15_9GLOM</name>
<dbReference type="Proteomes" id="UP000247702">
    <property type="component" value="Unassembled WGS sequence"/>
</dbReference>
<evidence type="ECO:0000313" key="6">
    <source>
        <dbReference type="Proteomes" id="UP000247702"/>
    </source>
</evidence>
<dbReference type="GO" id="GO:0051087">
    <property type="term" value="F:protein-folding chaperone binding"/>
    <property type="evidence" value="ECO:0007669"/>
    <property type="project" value="InterPro"/>
</dbReference>
<accession>A0A2Z6RU15</accession>
<organism evidence="4 6">
    <name type="scientific">Rhizophagus clarus</name>
    <dbReference type="NCBI Taxonomy" id="94130"/>
    <lineage>
        <taxon>Eukaryota</taxon>
        <taxon>Fungi</taxon>
        <taxon>Fungi incertae sedis</taxon>
        <taxon>Mucoromycota</taxon>
        <taxon>Glomeromycotina</taxon>
        <taxon>Glomeromycetes</taxon>
        <taxon>Glomerales</taxon>
        <taxon>Glomeraceae</taxon>
        <taxon>Rhizophagus</taxon>
    </lineage>
</organism>
<dbReference type="InterPro" id="IPR036533">
    <property type="entry name" value="BAG_dom_sf"/>
</dbReference>
<dbReference type="Pfam" id="PF02179">
    <property type="entry name" value="BAG"/>
    <property type="match status" value="1"/>
</dbReference>
<evidence type="ECO:0000256" key="2">
    <source>
        <dbReference type="SAM" id="MobiDB-lite"/>
    </source>
</evidence>
<sequence length="313" mass="37372">MFAYPSFMYDPSFIYEPRSSSSFYPRTRNYPCSYYHNNRNPFYNQPESFNYFTPRNYFPYDKEEEQFLRKQQEREREQELERSKRFYDNKTKQQAKQSGASTFNTNYQPKKSYKVKIQSDEDEAKAKINKSRAAHKIYEFIKNQSANKRTRKILNKLYLLHKFENDLKEIQNSRHLGNLTFNKENGKQILPISIENKQFLEYEDKIVKLFDKLDGVQSEGADIIRERRKFLVKFAQSLLDELDIEKETQWKAFNENQLNSITDDEEEIDVSMSTESEENEITTNDSAPMVEEGNENSHNSIEPIINTTFKEEL</sequence>
<dbReference type="Gene3D" id="1.20.58.120">
    <property type="entry name" value="BAG domain"/>
    <property type="match status" value="1"/>
</dbReference>
<proteinExistence type="predicted"/>
<keyword evidence="1" id="KW-0175">Coiled coil</keyword>
<dbReference type="OrthoDB" id="333905at2759"/>
<evidence type="ECO:0000259" key="3">
    <source>
        <dbReference type="Pfam" id="PF02179"/>
    </source>
</evidence>
<dbReference type="InterPro" id="IPR003103">
    <property type="entry name" value="BAG_domain"/>
</dbReference>
<evidence type="ECO:0000256" key="1">
    <source>
        <dbReference type="SAM" id="Coils"/>
    </source>
</evidence>
<feature type="compositionally biased region" description="Polar residues" evidence="2">
    <location>
        <begin position="296"/>
        <end position="313"/>
    </location>
</feature>
<gene>
    <name evidence="5" type="ORF">RCL2_002015700</name>
    <name evidence="4" type="ORF">RclHR1_03730001</name>
</gene>
<reference evidence="4 6" key="1">
    <citation type="submission" date="2017-11" db="EMBL/GenBank/DDBJ databases">
        <title>The genome of Rhizophagus clarus HR1 reveals common genetic basis of auxotrophy among arbuscular mycorrhizal fungi.</title>
        <authorList>
            <person name="Kobayashi Y."/>
        </authorList>
    </citation>
    <scope>NUCLEOTIDE SEQUENCE [LARGE SCALE GENOMIC DNA]</scope>
    <source>
        <strain evidence="4 6">HR1</strain>
    </source>
</reference>
<dbReference type="EMBL" id="BEXD01003035">
    <property type="protein sequence ID" value="GBC00062.1"/>
    <property type="molecule type" value="Genomic_DNA"/>
</dbReference>
<comment type="caution">
    <text evidence="4">The sequence shown here is derived from an EMBL/GenBank/DDBJ whole genome shotgun (WGS) entry which is preliminary data.</text>
</comment>
<feature type="region of interest" description="Disordered" evidence="2">
    <location>
        <begin position="272"/>
        <end position="313"/>
    </location>
</feature>
<keyword evidence="6" id="KW-1185">Reference proteome</keyword>
<dbReference type="STRING" id="94130.A0A2Z6RU15"/>
<dbReference type="AlphaFoldDB" id="A0A2Z6RU15"/>
<evidence type="ECO:0000313" key="5">
    <source>
        <dbReference type="EMBL" id="GES93411.1"/>
    </source>
</evidence>
<evidence type="ECO:0000313" key="4">
    <source>
        <dbReference type="EMBL" id="GBC00062.1"/>
    </source>
</evidence>
<dbReference type="Proteomes" id="UP000615446">
    <property type="component" value="Unassembled WGS sequence"/>
</dbReference>
<dbReference type="SUPFAM" id="SSF63491">
    <property type="entry name" value="BAG domain"/>
    <property type="match status" value="1"/>
</dbReference>
<feature type="domain" description="BAG" evidence="3">
    <location>
        <begin position="195"/>
        <end position="243"/>
    </location>
</feature>
<reference evidence="5" key="2">
    <citation type="submission" date="2019-10" db="EMBL/GenBank/DDBJ databases">
        <title>Conservation and host-specific expression of non-tandemly repeated heterogenous ribosome RNA gene in arbuscular mycorrhizal fungi.</title>
        <authorList>
            <person name="Maeda T."/>
            <person name="Kobayashi Y."/>
            <person name="Nakagawa T."/>
            <person name="Ezawa T."/>
            <person name="Yamaguchi K."/>
            <person name="Bino T."/>
            <person name="Nishimoto Y."/>
            <person name="Shigenobu S."/>
            <person name="Kawaguchi M."/>
        </authorList>
    </citation>
    <scope>NUCLEOTIDE SEQUENCE</scope>
    <source>
        <strain evidence="5">HR1</strain>
    </source>
</reference>